<feature type="domain" description="EF-hand" evidence="2">
    <location>
        <begin position="47"/>
        <end position="82"/>
    </location>
</feature>
<dbReference type="InterPro" id="IPR011992">
    <property type="entry name" value="EF-hand-dom_pair"/>
</dbReference>
<dbReference type="FunFam" id="1.10.238.10:FF:000178">
    <property type="entry name" value="Calmodulin-2 A"/>
    <property type="match status" value="1"/>
</dbReference>
<dbReference type="EnsemblMetazoa" id="HelroT164765">
    <property type="protein sequence ID" value="HelroP164765"/>
    <property type="gene ID" value="HelroG164765"/>
</dbReference>
<evidence type="ECO:0000313" key="4">
    <source>
        <dbReference type="EnsemblMetazoa" id="HelroP164765"/>
    </source>
</evidence>
<dbReference type="AlphaFoldDB" id="T1EVS4"/>
<reference evidence="5" key="1">
    <citation type="submission" date="2012-12" db="EMBL/GenBank/DDBJ databases">
        <authorList>
            <person name="Hellsten U."/>
            <person name="Grimwood J."/>
            <person name="Chapman J.A."/>
            <person name="Shapiro H."/>
            <person name="Aerts A."/>
            <person name="Otillar R.P."/>
            <person name="Terry A.Y."/>
            <person name="Boore J.L."/>
            <person name="Simakov O."/>
            <person name="Marletaz F."/>
            <person name="Cho S.-J."/>
            <person name="Edsinger-Gonzales E."/>
            <person name="Havlak P."/>
            <person name="Kuo D.-H."/>
            <person name="Larsson T."/>
            <person name="Lv J."/>
            <person name="Arendt D."/>
            <person name="Savage R."/>
            <person name="Osoegawa K."/>
            <person name="de Jong P."/>
            <person name="Lindberg D.R."/>
            <person name="Seaver E.C."/>
            <person name="Weisblat D.A."/>
            <person name="Putnam N.H."/>
            <person name="Grigoriev I.V."/>
            <person name="Rokhsar D.S."/>
        </authorList>
    </citation>
    <scope>NUCLEOTIDE SEQUENCE</scope>
</reference>
<dbReference type="GeneID" id="20200674"/>
<reference evidence="4" key="3">
    <citation type="submission" date="2015-06" db="UniProtKB">
        <authorList>
            <consortium name="EnsemblMetazoa"/>
        </authorList>
    </citation>
    <scope>IDENTIFICATION</scope>
</reference>
<dbReference type="GO" id="GO:0005509">
    <property type="term" value="F:calcium ion binding"/>
    <property type="evidence" value="ECO:0007669"/>
    <property type="project" value="InterPro"/>
</dbReference>
<organism evidence="4 5">
    <name type="scientific">Helobdella robusta</name>
    <name type="common">Californian leech</name>
    <dbReference type="NCBI Taxonomy" id="6412"/>
    <lineage>
        <taxon>Eukaryota</taxon>
        <taxon>Metazoa</taxon>
        <taxon>Spiralia</taxon>
        <taxon>Lophotrochozoa</taxon>
        <taxon>Annelida</taxon>
        <taxon>Clitellata</taxon>
        <taxon>Hirudinea</taxon>
        <taxon>Rhynchobdellida</taxon>
        <taxon>Glossiphoniidae</taxon>
        <taxon>Helobdella</taxon>
    </lineage>
</organism>
<name>T1EVS4_HELRO</name>
<dbReference type="GO" id="GO:0043226">
    <property type="term" value="C:organelle"/>
    <property type="evidence" value="ECO:0007669"/>
    <property type="project" value="UniProtKB-ARBA"/>
</dbReference>
<dbReference type="RefSeq" id="XP_009028987.1">
    <property type="nucleotide sequence ID" value="XM_009030739.1"/>
</dbReference>
<keyword evidence="5" id="KW-1185">Reference proteome</keyword>
<dbReference type="Proteomes" id="UP000015101">
    <property type="component" value="Unassembled WGS sequence"/>
</dbReference>
<dbReference type="PROSITE" id="PS50222">
    <property type="entry name" value="EF_HAND_2"/>
    <property type="match status" value="1"/>
</dbReference>
<dbReference type="InParanoid" id="T1EVS4"/>
<dbReference type="InterPro" id="IPR002048">
    <property type="entry name" value="EF_hand_dom"/>
</dbReference>
<dbReference type="EMBL" id="AMQM01001818">
    <property type="status" value="NOT_ANNOTATED_CDS"/>
    <property type="molecule type" value="Genomic_DNA"/>
</dbReference>
<dbReference type="KEGG" id="hro:HELRODRAFT_164765"/>
<keyword evidence="1" id="KW-0677">Repeat</keyword>
<protein>
    <recommendedName>
        <fullName evidence="2">EF-hand domain-containing protein</fullName>
    </recommendedName>
</protein>
<gene>
    <name evidence="4" type="primary">20200674</name>
    <name evidence="3" type="ORF">HELRODRAFT_164765</name>
</gene>
<dbReference type="PANTHER" id="PTHR23048">
    <property type="entry name" value="MYOSIN LIGHT CHAIN 1, 3"/>
    <property type="match status" value="1"/>
</dbReference>
<dbReference type="eggNOG" id="KOG0027">
    <property type="taxonomic scope" value="Eukaryota"/>
</dbReference>
<accession>T1EVS4</accession>
<evidence type="ECO:0000313" key="5">
    <source>
        <dbReference type="Proteomes" id="UP000015101"/>
    </source>
</evidence>
<dbReference type="SMART" id="SM00054">
    <property type="entry name" value="EFh"/>
    <property type="match status" value="1"/>
</dbReference>
<dbReference type="InterPro" id="IPR050230">
    <property type="entry name" value="CALM/Myosin/TropC-like"/>
</dbReference>
<evidence type="ECO:0000256" key="1">
    <source>
        <dbReference type="ARBA" id="ARBA00022737"/>
    </source>
</evidence>
<reference evidence="3 5" key="2">
    <citation type="journal article" date="2013" name="Nature">
        <title>Insights into bilaterian evolution from three spiralian genomes.</title>
        <authorList>
            <person name="Simakov O."/>
            <person name="Marletaz F."/>
            <person name="Cho S.J."/>
            <person name="Edsinger-Gonzales E."/>
            <person name="Havlak P."/>
            <person name="Hellsten U."/>
            <person name="Kuo D.H."/>
            <person name="Larsson T."/>
            <person name="Lv J."/>
            <person name="Arendt D."/>
            <person name="Savage R."/>
            <person name="Osoegawa K."/>
            <person name="de Jong P."/>
            <person name="Grimwood J."/>
            <person name="Chapman J.A."/>
            <person name="Shapiro H."/>
            <person name="Aerts A."/>
            <person name="Otillar R.P."/>
            <person name="Terry A.Y."/>
            <person name="Boore J.L."/>
            <person name="Grigoriev I.V."/>
            <person name="Lindberg D.R."/>
            <person name="Seaver E.C."/>
            <person name="Weisblat D.A."/>
            <person name="Putnam N.H."/>
            <person name="Rokhsar D.S."/>
        </authorList>
    </citation>
    <scope>NUCLEOTIDE SEQUENCE</scope>
</reference>
<evidence type="ECO:0000259" key="2">
    <source>
        <dbReference type="PROSITE" id="PS50222"/>
    </source>
</evidence>
<sequence length="105" mass="12243">MAGQKLTPEYVKRVREIFDVFDIEHNENDEMSIDHMGLIIRAFGQIPSEEEVQEIIDEVDADGNRRLLFSELLDLLAGLPPNERGSREELEQAFEIFKEREVRLI</sequence>
<dbReference type="HOGENOM" id="CLU_2239479_0_0_1"/>
<proteinExistence type="predicted"/>
<dbReference type="Gene3D" id="1.10.238.10">
    <property type="entry name" value="EF-hand"/>
    <property type="match status" value="1"/>
</dbReference>
<dbReference type="SUPFAM" id="SSF47473">
    <property type="entry name" value="EF-hand"/>
    <property type="match status" value="1"/>
</dbReference>
<dbReference type="STRING" id="6412.T1EVS4"/>
<dbReference type="CTD" id="20200674"/>
<dbReference type="PANTHER" id="PTHR23048:SF0">
    <property type="entry name" value="CALMODULIN LIKE 3"/>
    <property type="match status" value="1"/>
</dbReference>
<evidence type="ECO:0000313" key="3">
    <source>
        <dbReference type="EMBL" id="ESN92679.1"/>
    </source>
</evidence>
<dbReference type="EMBL" id="KB097639">
    <property type="protein sequence ID" value="ESN92679.1"/>
    <property type="molecule type" value="Genomic_DNA"/>
</dbReference>